<dbReference type="EMBL" id="BAAAHQ010000011">
    <property type="protein sequence ID" value="GAA0924742.1"/>
    <property type="molecule type" value="Genomic_DNA"/>
</dbReference>
<sequence>MTPQPYVEPRGLRSWTLISWAGSRSFISIEKYRLAGPPPTHTILNAAPRLVVDQQQRVAMGTLQVREDEPGRRMRRGRSRCLIQTSWDCRQEEQRSRWMGRFRRRASMLVPVVRGPVPGFCQ</sequence>
<reference evidence="2" key="1">
    <citation type="journal article" date="2019" name="Int. J. Syst. Evol. Microbiol.">
        <title>The Global Catalogue of Microorganisms (GCM) 10K type strain sequencing project: providing services to taxonomists for standard genome sequencing and annotation.</title>
        <authorList>
            <consortium name="The Broad Institute Genomics Platform"/>
            <consortium name="The Broad Institute Genome Sequencing Center for Infectious Disease"/>
            <person name="Wu L."/>
            <person name="Ma J."/>
        </authorList>
    </citation>
    <scope>NUCLEOTIDE SEQUENCE [LARGE SCALE GENOMIC DNA]</scope>
    <source>
        <strain evidence="2">JCM 11136</strain>
    </source>
</reference>
<dbReference type="Proteomes" id="UP001501578">
    <property type="component" value="Unassembled WGS sequence"/>
</dbReference>
<keyword evidence="2" id="KW-1185">Reference proteome</keyword>
<protein>
    <submittedName>
        <fullName evidence="1">Uncharacterized protein</fullName>
    </submittedName>
</protein>
<organism evidence="1 2">
    <name type="scientific">Nonomuraea longicatena</name>
    <dbReference type="NCBI Taxonomy" id="83682"/>
    <lineage>
        <taxon>Bacteria</taxon>
        <taxon>Bacillati</taxon>
        <taxon>Actinomycetota</taxon>
        <taxon>Actinomycetes</taxon>
        <taxon>Streptosporangiales</taxon>
        <taxon>Streptosporangiaceae</taxon>
        <taxon>Nonomuraea</taxon>
    </lineage>
</organism>
<accession>A0ABN1P8X5</accession>
<gene>
    <name evidence="1" type="ORF">GCM10009560_25720</name>
</gene>
<proteinExistence type="predicted"/>
<evidence type="ECO:0000313" key="2">
    <source>
        <dbReference type="Proteomes" id="UP001501578"/>
    </source>
</evidence>
<name>A0ABN1P8X5_9ACTN</name>
<evidence type="ECO:0000313" key="1">
    <source>
        <dbReference type="EMBL" id="GAA0924742.1"/>
    </source>
</evidence>
<comment type="caution">
    <text evidence="1">The sequence shown here is derived from an EMBL/GenBank/DDBJ whole genome shotgun (WGS) entry which is preliminary data.</text>
</comment>